<dbReference type="AlphaFoldDB" id="A0A8J2S141"/>
<reference evidence="1" key="1">
    <citation type="submission" date="2021-11" db="EMBL/GenBank/DDBJ databases">
        <authorList>
            <person name="Schell T."/>
        </authorList>
    </citation>
    <scope>NUCLEOTIDE SEQUENCE</scope>
    <source>
        <strain evidence="1">M5</strain>
    </source>
</reference>
<protein>
    <submittedName>
        <fullName evidence="1">Uncharacterized protein</fullName>
    </submittedName>
</protein>
<comment type="caution">
    <text evidence="1">The sequence shown here is derived from an EMBL/GenBank/DDBJ whole genome shotgun (WGS) entry which is preliminary data.</text>
</comment>
<proteinExistence type="predicted"/>
<gene>
    <name evidence="1" type="ORF">DGAL_LOCUS14358</name>
</gene>
<dbReference type="EMBL" id="CAKKLH010000306">
    <property type="protein sequence ID" value="CAH0110754.1"/>
    <property type="molecule type" value="Genomic_DNA"/>
</dbReference>
<keyword evidence="2" id="KW-1185">Reference proteome</keyword>
<evidence type="ECO:0000313" key="1">
    <source>
        <dbReference type="EMBL" id="CAH0110754.1"/>
    </source>
</evidence>
<evidence type="ECO:0000313" key="2">
    <source>
        <dbReference type="Proteomes" id="UP000789390"/>
    </source>
</evidence>
<sequence>MKNEVMEKGRKSTEKVFTTLLVDGRLLESEPSSQVSLSPLLLPTATTMGQFFWSNQQQTHSHLIFSEGVQSTFSDQLTLSPIWWYIDLDLKQGHENHPTRKELSLREAPRKDQ</sequence>
<organism evidence="1 2">
    <name type="scientific">Daphnia galeata</name>
    <dbReference type="NCBI Taxonomy" id="27404"/>
    <lineage>
        <taxon>Eukaryota</taxon>
        <taxon>Metazoa</taxon>
        <taxon>Ecdysozoa</taxon>
        <taxon>Arthropoda</taxon>
        <taxon>Crustacea</taxon>
        <taxon>Branchiopoda</taxon>
        <taxon>Diplostraca</taxon>
        <taxon>Cladocera</taxon>
        <taxon>Anomopoda</taxon>
        <taxon>Daphniidae</taxon>
        <taxon>Daphnia</taxon>
    </lineage>
</organism>
<dbReference type="Proteomes" id="UP000789390">
    <property type="component" value="Unassembled WGS sequence"/>
</dbReference>
<accession>A0A8J2S141</accession>
<name>A0A8J2S141_9CRUS</name>